<gene>
    <name evidence="5" type="ORF">RclHR1_00820004</name>
</gene>
<dbReference type="SUPFAM" id="SSF49764">
    <property type="entry name" value="HSP20-like chaperones"/>
    <property type="match status" value="1"/>
</dbReference>
<dbReference type="AlphaFoldDB" id="A0A2Z6SMP2"/>
<dbReference type="Pfam" id="PF00011">
    <property type="entry name" value="HSP20"/>
    <property type="match status" value="1"/>
</dbReference>
<name>A0A2Z6SMP2_9GLOM</name>
<dbReference type="EMBL" id="BEXD01004226">
    <property type="protein sequence ID" value="GBC08537.1"/>
    <property type="molecule type" value="Genomic_DNA"/>
</dbReference>
<evidence type="ECO:0000259" key="4">
    <source>
        <dbReference type="PROSITE" id="PS01031"/>
    </source>
</evidence>
<sequence length="268" mass="30573">MHLLQVYQLRRRMCCPLERSVFIGGNDLCNISYRQLKETITSFSIIQKHDLNFHILKNSDLPYGHIHFKTEYDTSIFYYAVRGQNFTGPNGTQINFSPSRKTGSDKFTEYKVYKDPPPLEQEERPPPPPPPLEQEQQPLPPSDQPLPPPPPPPDQPLPNQSPPPPMYVVYERSEEYVIVIQVPGLSNEDEIEINLSKETLTISGVLVDEPSLGTKIYSNWITGTFSLSFELKDMIDLSSNNNSINIQNGLITIILKKFFSKSLKLRKA</sequence>
<evidence type="ECO:0000256" key="1">
    <source>
        <dbReference type="PROSITE-ProRule" id="PRU00285"/>
    </source>
</evidence>
<dbReference type="InterPro" id="IPR002068">
    <property type="entry name" value="A-crystallin/Hsp20_dom"/>
</dbReference>
<evidence type="ECO:0000313" key="5">
    <source>
        <dbReference type="EMBL" id="GBC08537.1"/>
    </source>
</evidence>
<dbReference type="PROSITE" id="PS01031">
    <property type="entry name" value="SHSP"/>
    <property type="match status" value="1"/>
</dbReference>
<reference evidence="5 6" key="1">
    <citation type="submission" date="2017-11" db="EMBL/GenBank/DDBJ databases">
        <title>The genome of Rhizophagus clarus HR1 reveals common genetic basis of auxotrophy among arbuscular mycorrhizal fungi.</title>
        <authorList>
            <person name="Kobayashi Y."/>
        </authorList>
    </citation>
    <scope>NUCLEOTIDE SEQUENCE [LARGE SCALE GENOMIC DNA]</scope>
    <source>
        <strain evidence="5 6">HR1</strain>
    </source>
</reference>
<proteinExistence type="inferred from homology"/>
<dbReference type="InterPro" id="IPR008978">
    <property type="entry name" value="HSP20-like_chaperone"/>
</dbReference>
<feature type="domain" description="SHSP" evidence="4">
    <location>
        <begin position="157"/>
        <end position="268"/>
    </location>
</feature>
<dbReference type="CDD" id="cd06464">
    <property type="entry name" value="ACD_sHsps-like"/>
    <property type="match status" value="1"/>
</dbReference>
<evidence type="ECO:0000256" key="2">
    <source>
        <dbReference type="RuleBase" id="RU003616"/>
    </source>
</evidence>
<keyword evidence="6" id="KW-1185">Reference proteome</keyword>
<evidence type="ECO:0000256" key="3">
    <source>
        <dbReference type="SAM" id="MobiDB-lite"/>
    </source>
</evidence>
<dbReference type="Gene3D" id="2.60.40.790">
    <property type="match status" value="1"/>
</dbReference>
<dbReference type="Proteomes" id="UP000247702">
    <property type="component" value="Unassembled WGS sequence"/>
</dbReference>
<accession>A0A2Z6SMP2</accession>
<comment type="caution">
    <text evidence="5">The sequence shown here is derived from an EMBL/GenBank/DDBJ whole genome shotgun (WGS) entry which is preliminary data.</text>
</comment>
<protein>
    <recommendedName>
        <fullName evidence="4">SHSP domain-containing protein</fullName>
    </recommendedName>
</protein>
<comment type="similarity">
    <text evidence="1 2">Belongs to the small heat shock protein (HSP20) family.</text>
</comment>
<feature type="region of interest" description="Disordered" evidence="3">
    <location>
        <begin position="110"/>
        <end position="166"/>
    </location>
</feature>
<evidence type="ECO:0000313" key="6">
    <source>
        <dbReference type="Proteomes" id="UP000247702"/>
    </source>
</evidence>
<feature type="compositionally biased region" description="Pro residues" evidence="3">
    <location>
        <begin position="126"/>
        <end position="166"/>
    </location>
</feature>
<organism evidence="5 6">
    <name type="scientific">Rhizophagus clarus</name>
    <dbReference type="NCBI Taxonomy" id="94130"/>
    <lineage>
        <taxon>Eukaryota</taxon>
        <taxon>Fungi</taxon>
        <taxon>Fungi incertae sedis</taxon>
        <taxon>Mucoromycota</taxon>
        <taxon>Glomeromycotina</taxon>
        <taxon>Glomeromycetes</taxon>
        <taxon>Glomerales</taxon>
        <taxon>Glomeraceae</taxon>
        <taxon>Rhizophagus</taxon>
    </lineage>
</organism>